<evidence type="ECO:0000313" key="2">
    <source>
        <dbReference type="Proteomes" id="UP000198964"/>
    </source>
</evidence>
<organism evidence="1 2">
    <name type="scientific">Sunxiuqinia elliptica</name>
    <dbReference type="NCBI Taxonomy" id="655355"/>
    <lineage>
        <taxon>Bacteria</taxon>
        <taxon>Pseudomonadati</taxon>
        <taxon>Bacteroidota</taxon>
        <taxon>Bacteroidia</taxon>
        <taxon>Marinilabiliales</taxon>
        <taxon>Prolixibacteraceae</taxon>
        <taxon>Sunxiuqinia</taxon>
    </lineage>
</organism>
<sequence length="491" mass="57806">MAKVDTLVLLVNSLTKAEKRVLNLARSKGADEKDYQILYRLLQSQQGGGEEVREAFLKLRPKASFDLTCHYLYRYVVQKLIAYEAEQDVENQLLDSYRECKVLVGRGLHDECFKLIAKCRTKAESYEKFDLCALFDRLELQLLNQFEFWDYSEEELVRRMGKLELAVKKQRAIDNHYSLYHLIRHRQFNQGPTRTEWEKEKLNDLAFNELQANVGLLKDSYEARKVHLLFQSSYFWMTANPRSSLKVYFELNDLFESHKRYWNSPPILYMEHLRGILNNLRLFGRFKDIPHFIDKAKAVVQEDSRAKLAVAHLRFLFESYLLTDQKQYAKAWTHLQENQSILTELKAGLSVASYAELQLQSAFVCYKNGLFREAIKELAPLMNLGRTMVQLPSYNAVRLLMVMIRYDMGDFEYLSYEIRSFERNLKNKSGLRKSEALMLKTIKKLLLTNDPSKRRATIESCQHELSILKRNANEWLYMVSLDMDGWLARQV</sequence>
<evidence type="ECO:0000313" key="1">
    <source>
        <dbReference type="EMBL" id="SFF17839.1"/>
    </source>
</evidence>
<dbReference type="STRING" id="655355.SAMN05216283_10312"/>
<dbReference type="EMBL" id="FONW01000003">
    <property type="protein sequence ID" value="SFF17839.1"/>
    <property type="molecule type" value="Genomic_DNA"/>
</dbReference>
<keyword evidence="2" id="KW-1185">Reference proteome</keyword>
<gene>
    <name evidence="1" type="ORF">SAMN05216283_10312</name>
</gene>
<accession>A0A1I2GLD9</accession>
<name>A0A1I2GLD9_9BACT</name>
<reference evidence="1 2" key="1">
    <citation type="submission" date="2016-10" db="EMBL/GenBank/DDBJ databases">
        <authorList>
            <person name="de Groot N.N."/>
        </authorList>
    </citation>
    <scope>NUCLEOTIDE SEQUENCE [LARGE SCALE GENOMIC DNA]</scope>
    <source>
        <strain evidence="1 2">CGMCC 1.9156</strain>
    </source>
</reference>
<dbReference type="Proteomes" id="UP000198964">
    <property type="component" value="Unassembled WGS sequence"/>
</dbReference>
<dbReference type="RefSeq" id="WP_093919452.1">
    <property type="nucleotide sequence ID" value="NZ_FONW01000003.1"/>
</dbReference>
<dbReference type="AlphaFoldDB" id="A0A1I2GLD9"/>
<proteinExistence type="predicted"/>
<protein>
    <submittedName>
        <fullName evidence="1">Uncharacterized protein</fullName>
    </submittedName>
</protein>